<gene>
    <name evidence="6" type="ORF">PPAR00522_LOCUS12</name>
</gene>
<keyword evidence="4" id="KW-0539">Nucleus</keyword>
<dbReference type="SUPFAM" id="SSF47396">
    <property type="entry name" value="Transcription factor IIA (TFIIA), alpha-helical domain"/>
    <property type="match status" value="1"/>
</dbReference>
<evidence type="ECO:0000313" key="6">
    <source>
        <dbReference type="EMBL" id="CAD8763629.1"/>
    </source>
</evidence>
<dbReference type="GO" id="GO:0005672">
    <property type="term" value="C:transcription factor TFIIA complex"/>
    <property type="evidence" value="ECO:0007669"/>
    <property type="project" value="InterPro"/>
</dbReference>
<dbReference type="Pfam" id="PF03153">
    <property type="entry name" value="TFIIA"/>
    <property type="match status" value="2"/>
</dbReference>
<protein>
    <submittedName>
        <fullName evidence="6">Uncharacterized protein</fullName>
    </submittedName>
</protein>
<accession>A0A7S0YCX7</accession>
<sequence>MAPGSDSSKVYRFVIDSVVARLKDEFAAANVDESVLLELRSKWEDKLIQQGLITDNTIPEEIQGQIGLTEPQISLKHEVYDDDAVQGMSGQVRKRVYASDNYDGGNKFPRPDAYLGYYPPQHDGPGDDNDSVDNNGGTYPSDTYASAVKTEPNVDELSEDDSEEIEEEEVENLLIGQFEKVNKVKFRRHVVMKDCVFHLGGKDYLVKKCTGDFMWV</sequence>
<dbReference type="Gene3D" id="1.10.287.100">
    <property type="match status" value="1"/>
</dbReference>
<dbReference type="GO" id="GO:0006367">
    <property type="term" value="P:transcription initiation at RNA polymerase II promoter"/>
    <property type="evidence" value="ECO:0007669"/>
    <property type="project" value="InterPro"/>
</dbReference>
<dbReference type="SMART" id="SM01371">
    <property type="entry name" value="TFIIA"/>
    <property type="match status" value="1"/>
</dbReference>
<evidence type="ECO:0000256" key="4">
    <source>
        <dbReference type="ARBA" id="ARBA00023242"/>
    </source>
</evidence>
<name>A0A7S0YCX7_9CHLO</name>
<evidence type="ECO:0000256" key="5">
    <source>
        <dbReference type="SAM" id="MobiDB-lite"/>
    </source>
</evidence>
<dbReference type="InterPro" id="IPR004855">
    <property type="entry name" value="TFIIA_asu/bsu"/>
</dbReference>
<dbReference type="PANTHER" id="PTHR12694:SF8">
    <property type="entry name" value="TRANSCRIPTION INITIATION FACTOR IIA SUBUNIT 1"/>
    <property type="match status" value="1"/>
</dbReference>
<evidence type="ECO:0000256" key="2">
    <source>
        <dbReference type="ARBA" id="ARBA00010059"/>
    </source>
</evidence>
<keyword evidence="3" id="KW-0804">Transcription</keyword>
<feature type="region of interest" description="Disordered" evidence="5">
    <location>
        <begin position="116"/>
        <end position="163"/>
    </location>
</feature>
<dbReference type="EMBL" id="HBFM01000022">
    <property type="protein sequence ID" value="CAD8763629.1"/>
    <property type="molecule type" value="Transcribed_RNA"/>
</dbReference>
<dbReference type="PANTHER" id="PTHR12694">
    <property type="entry name" value="TRANSCRIPTION INITIATION FACTOR IIA SUBUNIT 1"/>
    <property type="match status" value="1"/>
</dbReference>
<evidence type="ECO:0000256" key="3">
    <source>
        <dbReference type="ARBA" id="ARBA00023163"/>
    </source>
</evidence>
<dbReference type="AlphaFoldDB" id="A0A7S0YCX7"/>
<feature type="compositionally biased region" description="Acidic residues" evidence="5">
    <location>
        <begin position="153"/>
        <end position="163"/>
    </location>
</feature>
<comment type="similarity">
    <text evidence="2">Belongs to the TFIIA subunit 1 family.</text>
</comment>
<proteinExistence type="inferred from homology"/>
<evidence type="ECO:0000256" key="1">
    <source>
        <dbReference type="ARBA" id="ARBA00004123"/>
    </source>
</evidence>
<reference evidence="6" key="1">
    <citation type="submission" date="2021-01" db="EMBL/GenBank/DDBJ databases">
        <authorList>
            <person name="Corre E."/>
            <person name="Pelletier E."/>
            <person name="Niang G."/>
            <person name="Scheremetjew M."/>
            <person name="Finn R."/>
            <person name="Kale V."/>
            <person name="Holt S."/>
            <person name="Cochrane G."/>
            <person name="Meng A."/>
            <person name="Brown T."/>
            <person name="Cohen L."/>
        </authorList>
    </citation>
    <scope>NUCLEOTIDE SEQUENCE</scope>
    <source>
        <strain evidence="6">SAG 63-3</strain>
    </source>
</reference>
<dbReference type="InterPro" id="IPR009088">
    <property type="entry name" value="TFIIA_b-brl"/>
</dbReference>
<organism evidence="6">
    <name type="scientific">Polytomella parva</name>
    <dbReference type="NCBI Taxonomy" id="51329"/>
    <lineage>
        <taxon>Eukaryota</taxon>
        <taxon>Viridiplantae</taxon>
        <taxon>Chlorophyta</taxon>
        <taxon>core chlorophytes</taxon>
        <taxon>Chlorophyceae</taxon>
        <taxon>CS clade</taxon>
        <taxon>Chlamydomonadales</taxon>
        <taxon>Chlamydomonadaceae</taxon>
        <taxon>Polytomella</taxon>
    </lineage>
</organism>
<comment type="subcellular location">
    <subcellularLocation>
        <location evidence="1">Nucleus</location>
    </subcellularLocation>
</comment>
<dbReference type="Gene3D" id="2.30.18.10">
    <property type="entry name" value="Transcription factor IIA (TFIIA), beta-barrel domain"/>
    <property type="match status" value="1"/>
</dbReference>
<dbReference type="SUPFAM" id="SSF50784">
    <property type="entry name" value="Transcription factor IIA (TFIIA), beta-barrel domain"/>
    <property type="match status" value="1"/>
</dbReference>